<dbReference type="GO" id="GO:0052621">
    <property type="term" value="F:diguanylate cyclase activity"/>
    <property type="evidence" value="ECO:0007669"/>
    <property type="project" value="TreeGrafter"/>
</dbReference>
<dbReference type="GO" id="GO:1902201">
    <property type="term" value="P:negative regulation of bacterial-type flagellum-dependent cell motility"/>
    <property type="evidence" value="ECO:0007669"/>
    <property type="project" value="TreeGrafter"/>
</dbReference>
<dbReference type="AlphaFoldDB" id="A0A0F9Y570"/>
<dbReference type="EMBL" id="LAZR01000013">
    <property type="protein sequence ID" value="KKO07092.1"/>
    <property type="molecule type" value="Genomic_DNA"/>
</dbReference>
<dbReference type="SMART" id="SM00267">
    <property type="entry name" value="GGDEF"/>
    <property type="match status" value="1"/>
</dbReference>
<organism evidence="2">
    <name type="scientific">marine sediment metagenome</name>
    <dbReference type="NCBI Taxonomy" id="412755"/>
    <lineage>
        <taxon>unclassified sequences</taxon>
        <taxon>metagenomes</taxon>
        <taxon>ecological metagenomes</taxon>
    </lineage>
</organism>
<dbReference type="CDD" id="cd01949">
    <property type="entry name" value="GGDEF"/>
    <property type="match status" value="1"/>
</dbReference>
<dbReference type="GO" id="GO:0005886">
    <property type="term" value="C:plasma membrane"/>
    <property type="evidence" value="ECO:0007669"/>
    <property type="project" value="TreeGrafter"/>
</dbReference>
<dbReference type="InterPro" id="IPR050469">
    <property type="entry name" value="Diguanylate_Cyclase"/>
</dbReference>
<dbReference type="Gene3D" id="3.30.450.20">
    <property type="entry name" value="PAS domain"/>
    <property type="match status" value="1"/>
</dbReference>
<dbReference type="SUPFAM" id="SSF55785">
    <property type="entry name" value="PYP-like sensor domain (PAS domain)"/>
    <property type="match status" value="1"/>
</dbReference>
<protein>
    <recommendedName>
        <fullName evidence="1">GGDEF domain-containing protein</fullName>
    </recommendedName>
</protein>
<dbReference type="NCBIfam" id="TIGR00254">
    <property type="entry name" value="GGDEF"/>
    <property type="match status" value="1"/>
</dbReference>
<dbReference type="GO" id="GO:0043709">
    <property type="term" value="P:cell adhesion involved in single-species biofilm formation"/>
    <property type="evidence" value="ECO:0007669"/>
    <property type="project" value="TreeGrafter"/>
</dbReference>
<dbReference type="InterPro" id="IPR043128">
    <property type="entry name" value="Rev_trsase/Diguanyl_cyclase"/>
</dbReference>
<dbReference type="CDD" id="cd00130">
    <property type="entry name" value="PAS"/>
    <property type="match status" value="1"/>
</dbReference>
<comment type="caution">
    <text evidence="2">The sequence shown here is derived from an EMBL/GenBank/DDBJ whole genome shotgun (WGS) entry which is preliminary data.</text>
</comment>
<feature type="domain" description="GGDEF" evidence="1">
    <location>
        <begin position="176"/>
        <end position="305"/>
    </location>
</feature>
<reference evidence="2" key="1">
    <citation type="journal article" date="2015" name="Nature">
        <title>Complex archaea that bridge the gap between prokaryotes and eukaryotes.</title>
        <authorList>
            <person name="Spang A."/>
            <person name="Saw J.H."/>
            <person name="Jorgensen S.L."/>
            <person name="Zaremba-Niedzwiedzka K."/>
            <person name="Martijn J."/>
            <person name="Lind A.E."/>
            <person name="van Eijk R."/>
            <person name="Schleper C."/>
            <person name="Guy L."/>
            <person name="Ettema T.J."/>
        </authorList>
    </citation>
    <scope>NUCLEOTIDE SEQUENCE</scope>
</reference>
<dbReference type="FunFam" id="3.30.70.270:FF:000001">
    <property type="entry name" value="Diguanylate cyclase domain protein"/>
    <property type="match status" value="1"/>
</dbReference>
<dbReference type="InterPro" id="IPR029787">
    <property type="entry name" value="Nucleotide_cyclase"/>
</dbReference>
<dbReference type="PANTHER" id="PTHR45138:SF9">
    <property type="entry name" value="DIGUANYLATE CYCLASE DGCM-RELATED"/>
    <property type="match status" value="1"/>
</dbReference>
<dbReference type="Pfam" id="PF00990">
    <property type="entry name" value="GGDEF"/>
    <property type="match status" value="1"/>
</dbReference>
<proteinExistence type="predicted"/>
<accession>A0A0F9Y570</accession>
<evidence type="ECO:0000313" key="2">
    <source>
        <dbReference type="EMBL" id="KKO07092.1"/>
    </source>
</evidence>
<dbReference type="InterPro" id="IPR000160">
    <property type="entry name" value="GGDEF_dom"/>
</dbReference>
<dbReference type="InterPro" id="IPR035965">
    <property type="entry name" value="PAS-like_dom_sf"/>
</dbReference>
<evidence type="ECO:0000259" key="1">
    <source>
        <dbReference type="PROSITE" id="PS50887"/>
    </source>
</evidence>
<name>A0A0F9Y570_9ZZZZ</name>
<gene>
    <name evidence="2" type="ORF">LCGC14_0056600</name>
</gene>
<sequence length="312" mass="34897">MYQHYSRPGPEADSGLPGHAVAILRVQGNSPGIYIVDVNTDYQRLWGGSREDWLGAAPVVVQKESINQQIFAQLHDALNPLMNVEGYFFEGIGGLEVNRRHDGTRRHIEWRITAMGVRHNNDITLVLTQRDITKQIEKEAQLERLATTDMLTGLVNRSQFDAVLKSEFSRHHRHARPLSLIMLDIDHFKAINDAHGHDVGDQVLVEFANLLKNNLRKADCCARWGGEEFMLLAPETALEQAVQLAEKIRAAIKNNFFPTQGSVTASFGVVEVHPNEPIKSVMKRADDALYLAKDKGRDQVSSGDIFSSAKQA</sequence>
<dbReference type="PROSITE" id="PS50887">
    <property type="entry name" value="GGDEF"/>
    <property type="match status" value="1"/>
</dbReference>
<dbReference type="Gene3D" id="3.30.70.270">
    <property type="match status" value="1"/>
</dbReference>
<dbReference type="SUPFAM" id="SSF55073">
    <property type="entry name" value="Nucleotide cyclase"/>
    <property type="match status" value="1"/>
</dbReference>
<dbReference type="InterPro" id="IPR000014">
    <property type="entry name" value="PAS"/>
</dbReference>
<dbReference type="PANTHER" id="PTHR45138">
    <property type="entry name" value="REGULATORY COMPONENTS OF SENSORY TRANSDUCTION SYSTEM"/>
    <property type="match status" value="1"/>
</dbReference>